<gene>
    <name evidence="3" type="ORF">H6A12_01955</name>
</gene>
<feature type="compositionally biased region" description="Acidic residues" evidence="1">
    <location>
        <begin position="41"/>
        <end position="54"/>
    </location>
</feature>
<organism evidence="3 4">
    <name type="scientific">Merdimmobilis hominis</name>
    <dbReference type="NCBI Taxonomy" id="2897707"/>
    <lineage>
        <taxon>Bacteria</taxon>
        <taxon>Bacillati</taxon>
        <taxon>Bacillota</taxon>
        <taxon>Clostridia</taxon>
        <taxon>Eubacteriales</taxon>
        <taxon>Oscillospiraceae</taxon>
        <taxon>Merdimmobilis</taxon>
    </lineage>
</organism>
<feature type="transmembrane region" description="Helical" evidence="2">
    <location>
        <begin position="114"/>
        <end position="133"/>
    </location>
</feature>
<sequence length="230" mass="25614">MEANNMKKTEQELKEAVISSENDAEETTSPVSHGGVTGDSYDMEPETPEEEADEFLGKEGIRVDYTFTGDEVRTGLKLFQKETVYKKNIIYSLILAAIFGVYMIGMATQGTFNGFTAFICVMCVSLIALIWYLPLVHVSKTAKAIDENPVMEFSMEIFDTGVRIREENGAFVLHYGKEITKVMETDALFLLCAGKERLFVVPKRCTGDDTDAVRDVLKAGIGEEKYLVKA</sequence>
<keyword evidence="2" id="KW-0472">Membrane</keyword>
<name>A0A939BD74_9FIRM</name>
<dbReference type="AlphaFoldDB" id="A0A939BD74"/>
<dbReference type="RefSeq" id="WP_204444243.1">
    <property type="nucleotide sequence ID" value="NZ_JACJKY010000002.1"/>
</dbReference>
<proteinExistence type="predicted"/>
<protein>
    <submittedName>
        <fullName evidence="3">YcxB family protein</fullName>
    </submittedName>
</protein>
<keyword evidence="2" id="KW-1133">Transmembrane helix</keyword>
<evidence type="ECO:0000313" key="3">
    <source>
        <dbReference type="EMBL" id="MBM6919930.1"/>
    </source>
</evidence>
<comment type="caution">
    <text evidence="3">The sequence shown here is derived from an EMBL/GenBank/DDBJ whole genome shotgun (WGS) entry which is preliminary data.</text>
</comment>
<dbReference type="EMBL" id="JACJKY010000002">
    <property type="protein sequence ID" value="MBM6919930.1"/>
    <property type="molecule type" value="Genomic_DNA"/>
</dbReference>
<feature type="transmembrane region" description="Helical" evidence="2">
    <location>
        <begin position="89"/>
        <end position="108"/>
    </location>
</feature>
<feature type="compositionally biased region" description="Basic and acidic residues" evidence="1">
    <location>
        <begin position="1"/>
        <end position="15"/>
    </location>
</feature>
<evidence type="ECO:0000256" key="2">
    <source>
        <dbReference type="SAM" id="Phobius"/>
    </source>
</evidence>
<keyword evidence="4" id="KW-1185">Reference proteome</keyword>
<evidence type="ECO:0000256" key="1">
    <source>
        <dbReference type="SAM" id="MobiDB-lite"/>
    </source>
</evidence>
<accession>A0A939BD74</accession>
<feature type="region of interest" description="Disordered" evidence="1">
    <location>
        <begin position="1"/>
        <end position="55"/>
    </location>
</feature>
<dbReference type="Proteomes" id="UP000774750">
    <property type="component" value="Unassembled WGS sequence"/>
</dbReference>
<keyword evidence="2" id="KW-0812">Transmembrane</keyword>
<reference evidence="3" key="2">
    <citation type="journal article" date="2021" name="Sci. Rep.">
        <title>The distribution of antibiotic resistance genes in chicken gut microbiota commensals.</title>
        <authorList>
            <person name="Juricova H."/>
            <person name="Matiasovicova J."/>
            <person name="Kubasova T."/>
            <person name="Cejkova D."/>
            <person name="Rychlik I."/>
        </authorList>
    </citation>
    <scope>NUCLEOTIDE SEQUENCE</scope>
    <source>
        <strain evidence="3">An559</strain>
    </source>
</reference>
<evidence type="ECO:0000313" key="4">
    <source>
        <dbReference type="Proteomes" id="UP000774750"/>
    </source>
</evidence>
<reference evidence="3" key="1">
    <citation type="submission" date="2020-08" db="EMBL/GenBank/DDBJ databases">
        <authorList>
            <person name="Cejkova D."/>
            <person name="Kubasova T."/>
            <person name="Jahodarova E."/>
            <person name="Rychlik I."/>
        </authorList>
    </citation>
    <scope>NUCLEOTIDE SEQUENCE</scope>
    <source>
        <strain evidence="3">An559</strain>
    </source>
</reference>